<evidence type="ECO:0000256" key="1">
    <source>
        <dbReference type="ARBA" id="ARBA00004651"/>
    </source>
</evidence>
<dbReference type="PANTHER" id="PTHR30086">
    <property type="entry name" value="ARGININE EXPORTER PROTEIN ARGO"/>
    <property type="match status" value="1"/>
</dbReference>
<dbReference type="GO" id="GO:0005886">
    <property type="term" value="C:plasma membrane"/>
    <property type="evidence" value="ECO:0007669"/>
    <property type="project" value="UniProtKB-SubCell"/>
</dbReference>
<dbReference type="PANTHER" id="PTHR30086:SF20">
    <property type="entry name" value="ARGININE EXPORTER PROTEIN ARGO-RELATED"/>
    <property type="match status" value="1"/>
</dbReference>
<organism evidence="7 9">
    <name type="scientific">Collimonas pratensis</name>
    <dbReference type="NCBI Taxonomy" id="279113"/>
    <lineage>
        <taxon>Bacteria</taxon>
        <taxon>Pseudomonadati</taxon>
        <taxon>Pseudomonadota</taxon>
        <taxon>Betaproteobacteria</taxon>
        <taxon>Burkholderiales</taxon>
        <taxon>Oxalobacteraceae</taxon>
        <taxon>Collimonas</taxon>
    </lineage>
</organism>
<evidence type="ECO:0000256" key="3">
    <source>
        <dbReference type="ARBA" id="ARBA00022692"/>
    </source>
</evidence>
<proteinExistence type="predicted"/>
<name>A0A127Q3S3_9BURK</name>
<dbReference type="AlphaFoldDB" id="A0A127Q3S3"/>
<dbReference type="RefSeq" id="WP_061940123.1">
    <property type="nucleotide sequence ID" value="NZ_CP013234.1"/>
</dbReference>
<feature type="transmembrane region" description="Helical" evidence="6">
    <location>
        <begin position="35"/>
        <end position="61"/>
    </location>
</feature>
<dbReference type="KEGG" id="cpra:CPter91_2366"/>
<reference evidence="9 10" key="1">
    <citation type="submission" date="2015-11" db="EMBL/GenBank/DDBJ databases">
        <title>Exploring the genomic traits of fungus-feeding bacterial genus Collimonas.</title>
        <authorList>
            <person name="Song C."/>
            <person name="Schmidt R."/>
            <person name="de Jager V."/>
            <person name="Krzyzanowska D."/>
            <person name="Jongedijk E."/>
            <person name="Cankar K."/>
            <person name="Beekwilder J."/>
            <person name="van Veen A."/>
            <person name="de Boer W."/>
            <person name="van Veen J.A."/>
            <person name="Garbeva P."/>
        </authorList>
    </citation>
    <scope>NUCLEOTIDE SEQUENCE [LARGE SCALE GENOMIC DNA]</scope>
    <source>
        <strain evidence="8 10">Ter291</strain>
        <strain evidence="7 9">Ter91</strain>
    </source>
</reference>
<dbReference type="EMBL" id="CP013236">
    <property type="protein sequence ID" value="AMP15230.1"/>
    <property type="molecule type" value="Genomic_DNA"/>
</dbReference>
<evidence type="ECO:0000256" key="4">
    <source>
        <dbReference type="ARBA" id="ARBA00022989"/>
    </source>
</evidence>
<keyword evidence="2" id="KW-1003">Cell membrane</keyword>
<keyword evidence="5 6" id="KW-0472">Membrane</keyword>
<keyword evidence="3 6" id="KW-0812">Transmembrane</keyword>
<dbReference type="EMBL" id="CP013234">
    <property type="protein sequence ID" value="AMP04728.1"/>
    <property type="molecule type" value="Genomic_DNA"/>
</dbReference>
<evidence type="ECO:0000313" key="8">
    <source>
        <dbReference type="EMBL" id="AMP15230.1"/>
    </source>
</evidence>
<keyword evidence="10" id="KW-1185">Reference proteome</keyword>
<feature type="transmembrane region" description="Helical" evidence="6">
    <location>
        <begin position="146"/>
        <end position="168"/>
    </location>
</feature>
<dbReference type="STRING" id="279113.CPter91_2366"/>
<comment type="subcellular location">
    <subcellularLocation>
        <location evidence="1">Cell membrane</location>
        <topology evidence="1">Multi-pass membrane protein</topology>
    </subcellularLocation>
</comment>
<keyword evidence="4 6" id="KW-1133">Transmembrane helix</keyword>
<feature type="transmembrane region" description="Helical" evidence="6">
    <location>
        <begin position="73"/>
        <end position="91"/>
    </location>
</feature>
<evidence type="ECO:0000313" key="9">
    <source>
        <dbReference type="Proteomes" id="UP000074561"/>
    </source>
</evidence>
<evidence type="ECO:0000256" key="6">
    <source>
        <dbReference type="SAM" id="Phobius"/>
    </source>
</evidence>
<dbReference type="Proteomes" id="UP000074561">
    <property type="component" value="Chromosome"/>
</dbReference>
<accession>A0A127Q3S3</accession>
<dbReference type="GO" id="GO:0015171">
    <property type="term" value="F:amino acid transmembrane transporter activity"/>
    <property type="evidence" value="ECO:0007669"/>
    <property type="project" value="TreeGrafter"/>
</dbReference>
<dbReference type="InterPro" id="IPR001123">
    <property type="entry name" value="LeuE-type"/>
</dbReference>
<evidence type="ECO:0000313" key="10">
    <source>
        <dbReference type="Proteomes" id="UP000074914"/>
    </source>
</evidence>
<evidence type="ECO:0000256" key="5">
    <source>
        <dbReference type="ARBA" id="ARBA00023136"/>
    </source>
</evidence>
<protein>
    <submittedName>
        <fullName evidence="7">LysE type translocator family protein</fullName>
    </submittedName>
</protein>
<sequence>MTAAISGFSLSLSLILAIGSQNAFVLKQGLKREHVFWVCLTCAVSDAILILLGVTGLAIVIKQAPWLTSAMRYGGAAFLFLYGARSFYTAWKSSAVLQQGEDTQAALLPTLLTCAALTWLNPHVYLDTVLLIGSISTQFPDDKAGFAGGAMLASLVFFFALGYGAALLRPIFAKPLSWRILEVVVGLTMWTIAYKLLTE</sequence>
<dbReference type="PATRIC" id="fig|279113.10.peg.2977"/>
<dbReference type="Proteomes" id="UP000074914">
    <property type="component" value="Chromosome"/>
</dbReference>
<gene>
    <name evidence="8" type="ORF">CPter291_2985</name>
    <name evidence="7" type="ORF">CPter91_2366</name>
</gene>
<evidence type="ECO:0000256" key="2">
    <source>
        <dbReference type="ARBA" id="ARBA00022475"/>
    </source>
</evidence>
<evidence type="ECO:0000313" key="7">
    <source>
        <dbReference type="EMBL" id="AMP04728.1"/>
    </source>
</evidence>
<dbReference type="Pfam" id="PF01810">
    <property type="entry name" value="LysE"/>
    <property type="match status" value="1"/>
</dbReference>
<feature type="transmembrane region" description="Helical" evidence="6">
    <location>
        <begin position="180"/>
        <end position="197"/>
    </location>
</feature>
<dbReference type="OrthoDB" id="5638726at2"/>